<evidence type="ECO:0000256" key="1">
    <source>
        <dbReference type="ARBA" id="ARBA00022723"/>
    </source>
</evidence>
<dbReference type="CDD" id="cd19677">
    <property type="entry name" value="UBR-box_UBR7"/>
    <property type="match status" value="1"/>
</dbReference>
<evidence type="ECO:0000313" key="7">
    <source>
        <dbReference type="EMBL" id="KOB77567.1"/>
    </source>
</evidence>
<dbReference type="STRING" id="104452.A0A0L7LQ52"/>
<dbReference type="PANTHER" id="PTHR13513:SF9">
    <property type="entry name" value="E3 UBIQUITIN-PROTEIN LIGASE UBR7-RELATED"/>
    <property type="match status" value="1"/>
</dbReference>
<keyword evidence="3" id="KW-0862">Zinc</keyword>
<evidence type="ECO:0000313" key="8">
    <source>
        <dbReference type="Proteomes" id="UP000037510"/>
    </source>
</evidence>
<evidence type="ECO:0000256" key="5">
    <source>
        <dbReference type="SAM" id="MobiDB-lite"/>
    </source>
</evidence>
<dbReference type="Gene3D" id="3.30.40.10">
    <property type="entry name" value="Zinc/RING finger domain, C3HC4 (zinc finger)"/>
    <property type="match status" value="1"/>
</dbReference>
<dbReference type="InterPro" id="IPR001965">
    <property type="entry name" value="Znf_PHD"/>
</dbReference>
<sequence>MNVHKLWEYKEYVNVNGMMLSSELISVLQNSMTLLQVENHFNHIQYWGQIYAVDFDYHIAVGIGNDALNDKKYFYTTDFKYWGLLPRPKKRYKLMSLLTTFPFRGDPSLKIKVLDEALDETHPERCQFMKEENRLAATISNICEEAEICARGQLLKQPDGTVVINPNFYGLAAAEAKFQKSYLHIRPAQQRWNTNLLTRQDYNYSMDFLDSIDQDIPNGCWSLSLEQVGSVAYLRSLYWPGMVFFHKVKTPEAGFLYVGNGRKNLDSSVFDKMATNGEISAGETEMAECDGEEVVTMMDVLKEQQDFEDDANAVLGGSDEKECTYSQGYIKRQAIYACITCCPESKDDPSKRAGFCLACSLTCHESHDLVELYTKRNFRCDCGNPKFKSSCQFTPNKPDLNDENIYNQNFVGLYCICNKPYSDQEPIDDEMIQCIICEDWWHASHLDAVVPANDQYSEMICKLCMAKNEFLHNYSNLAVNLETGDVDVVKVNGADDSTVTNDKLTNGSVTEVKQVNSTGNNEKLTNGVEEDLASNDNNMETSTTDVPNEATPASDDDEASSTEKGCMEPGKSENENVEKPVTVEENVNKSTDAPMETDETDEAAEAICEETSENKNSDDTSVASANKAEDSSESEEKIEEGRTVPTEKSEESSATSDENFTAEEKADAGSEGSAVKTEESSTDQSEVETVEKPTENTDLPTTDGAETEPTESNKTDENSNEANSETTNAEKPSEENVEINESKVTLYQDNDTDAEEEEIGEERGTTESPSAGTNDLPSVETNNLPITDTEIPKTNNSPITDTEIPSAESNNSSITDTEIPSVETNNLPMTDTEIPSAEANDTPSENTTDETKAAKPSQDEEMNDLSKALDNGNVPDDDIPAAKDNTLKEDESENGDTTAESEHNENIVPELASTENKRKLSTEDVIDEISGKKPKLNESKCVRPKHVRKVHKGAVFWPAAFRQKLCTCNECISMYKDLSVLFLIDLEDTVFAYEMLGKERTAGKPNQYEKGLEALCSLGRVQQIDALTEYNKMRDKLLVFLQSFKDRKEIVTEHDIKTFFAGMKPEKRTDGVYFCG</sequence>
<dbReference type="InterPro" id="IPR013083">
    <property type="entry name" value="Znf_RING/FYVE/PHD"/>
</dbReference>
<dbReference type="SMART" id="SM00249">
    <property type="entry name" value="PHD"/>
    <property type="match status" value="1"/>
</dbReference>
<feature type="compositionally biased region" description="Acidic residues" evidence="5">
    <location>
        <begin position="750"/>
        <end position="760"/>
    </location>
</feature>
<dbReference type="PROSITE" id="PS51157">
    <property type="entry name" value="ZF_UBR"/>
    <property type="match status" value="1"/>
</dbReference>
<dbReference type="AlphaFoldDB" id="A0A0L7LQ52"/>
<feature type="compositionally biased region" description="Basic and acidic residues" evidence="5">
    <location>
        <begin position="570"/>
        <end position="582"/>
    </location>
</feature>
<dbReference type="GO" id="GO:0061630">
    <property type="term" value="F:ubiquitin protein ligase activity"/>
    <property type="evidence" value="ECO:0007669"/>
    <property type="project" value="InterPro"/>
</dbReference>
<keyword evidence="8" id="KW-1185">Reference proteome</keyword>
<evidence type="ECO:0000256" key="4">
    <source>
        <dbReference type="PROSITE-ProRule" id="PRU00508"/>
    </source>
</evidence>
<feature type="domain" description="UBR-type" evidence="6">
    <location>
        <begin position="321"/>
        <end position="396"/>
    </location>
</feature>
<dbReference type="GO" id="GO:0008270">
    <property type="term" value="F:zinc ion binding"/>
    <property type="evidence" value="ECO:0007669"/>
    <property type="project" value="UniProtKB-KW"/>
</dbReference>
<dbReference type="GO" id="GO:0005737">
    <property type="term" value="C:cytoplasm"/>
    <property type="evidence" value="ECO:0007669"/>
    <property type="project" value="TreeGrafter"/>
</dbReference>
<evidence type="ECO:0000256" key="3">
    <source>
        <dbReference type="ARBA" id="ARBA00022833"/>
    </source>
</evidence>
<feature type="compositionally biased region" description="Polar residues" evidence="5">
    <location>
        <begin position="768"/>
        <end position="800"/>
    </location>
</feature>
<feature type="compositionally biased region" description="Polar residues" evidence="5">
    <location>
        <begin position="807"/>
        <end position="829"/>
    </location>
</feature>
<dbReference type="CDD" id="cd15542">
    <property type="entry name" value="PHD_UBR7"/>
    <property type="match status" value="1"/>
</dbReference>
<feature type="region of interest" description="Disordered" evidence="5">
    <location>
        <begin position="516"/>
        <end position="913"/>
    </location>
</feature>
<dbReference type="InterPro" id="IPR040204">
    <property type="entry name" value="UBR7"/>
</dbReference>
<evidence type="ECO:0000256" key="2">
    <source>
        <dbReference type="ARBA" id="ARBA00022771"/>
    </source>
</evidence>
<dbReference type="EMBL" id="JTDY01000356">
    <property type="protein sequence ID" value="KOB77567.1"/>
    <property type="molecule type" value="Genomic_DNA"/>
</dbReference>
<dbReference type="Pfam" id="PF02207">
    <property type="entry name" value="zf-UBR"/>
    <property type="match status" value="1"/>
</dbReference>
<name>A0A0L7LQ52_OPEBR</name>
<proteinExistence type="predicted"/>
<accession>A0A0L7LQ52</accession>
<organism evidence="7 8">
    <name type="scientific">Operophtera brumata</name>
    <name type="common">Winter moth</name>
    <name type="synonym">Phalaena brumata</name>
    <dbReference type="NCBI Taxonomy" id="104452"/>
    <lineage>
        <taxon>Eukaryota</taxon>
        <taxon>Metazoa</taxon>
        <taxon>Ecdysozoa</taxon>
        <taxon>Arthropoda</taxon>
        <taxon>Hexapoda</taxon>
        <taxon>Insecta</taxon>
        <taxon>Pterygota</taxon>
        <taxon>Neoptera</taxon>
        <taxon>Endopterygota</taxon>
        <taxon>Lepidoptera</taxon>
        <taxon>Glossata</taxon>
        <taxon>Ditrysia</taxon>
        <taxon>Geometroidea</taxon>
        <taxon>Geometridae</taxon>
        <taxon>Larentiinae</taxon>
        <taxon>Operophtera</taxon>
    </lineage>
</organism>
<reference evidence="7 8" key="1">
    <citation type="journal article" date="2015" name="Genome Biol. Evol.">
        <title>The genome of winter moth (Operophtera brumata) provides a genomic perspective on sexual dimorphism and phenology.</title>
        <authorList>
            <person name="Derks M.F."/>
            <person name="Smit S."/>
            <person name="Salis L."/>
            <person name="Schijlen E."/>
            <person name="Bossers A."/>
            <person name="Mateman C."/>
            <person name="Pijl A.S."/>
            <person name="de Ridder D."/>
            <person name="Groenen M.A."/>
            <person name="Visser M.E."/>
            <person name="Megens H.J."/>
        </authorList>
    </citation>
    <scope>NUCLEOTIDE SEQUENCE [LARGE SCALE GENOMIC DNA]</scope>
    <source>
        <strain evidence="7">WM2013NL</strain>
        <tissue evidence="7">Head and thorax</tissue>
    </source>
</reference>
<gene>
    <name evidence="7" type="ORF">OBRU01_03718</name>
</gene>
<feature type="compositionally biased region" description="Acidic residues" evidence="5">
    <location>
        <begin position="595"/>
        <end position="611"/>
    </location>
</feature>
<dbReference type="PANTHER" id="PTHR13513">
    <property type="entry name" value="E3 UBIQUITIN-PROTEIN LIGASE UBR7"/>
    <property type="match status" value="1"/>
</dbReference>
<feature type="compositionally biased region" description="Basic and acidic residues" evidence="5">
    <location>
        <begin position="639"/>
        <end position="651"/>
    </location>
</feature>
<evidence type="ECO:0000259" key="6">
    <source>
        <dbReference type="PROSITE" id="PS51157"/>
    </source>
</evidence>
<protein>
    <submittedName>
        <fullName evidence="7">Putative E3 ubiquitin-protein ligase UBR7</fullName>
    </submittedName>
</protein>
<keyword evidence="2" id="KW-0863">Zinc-finger</keyword>
<feature type="zinc finger region" description="UBR-type" evidence="4">
    <location>
        <begin position="321"/>
        <end position="396"/>
    </location>
</feature>
<dbReference type="SMART" id="SM00396">
    <property type="entry name" value="ZnF_UBR1"/>
    <property type="match status" value="1"/>
</dbReference>
<dbReference type="SUPFAM" id="SSF57903">
    <property type="entry name" value="FYVE/PHD zinc finger"/>
    <property type="match status" value="1"/>
</dbReference>
<dbReference type="Proteomes" id="UP000037510">
    <property type="component" value="Unassembled WGS sequence"/>
</dbReference>
<feature type="compositionally biased region" description="Low complexity" evidence="5">
    <location>
        <begin position="720"/>
        <end position="730"/>
    </location>
</feature>
<dbReference type="InterPro" id="IPR011011">
    <property type="entry name" value="Znf_FYVE_PHD"/>
</dbReference>
<keyword evidence="1" id="KW-0479">Metal-binding</keyword>
<dbReference type="InterPro" id="IPR047506">
    <property type="entry name" value="UBR7-like_UBR-box"/>
</dbReference>
<feature type="compositionally biased region" description="Polar residues" evidence="5">
    <location>
        <begin position="534"/>
        <end position="546"/>
    </location>
</feature>
<dbReference type="InterPro" id="IPR003126">
    <property type="entry name" value="Znf_UBR"/>
</dbReference>
<comment type="caution">
    <text evidence="7">The sequence shown here is derived from an EMBL/GenBank/DDBJ whole genome shotgun (WGS) entry which is preliminary data.</text>
</comment>